<comment type="caution">
    <text evidence="3">The sequence shown here is derived from an EMBL/GenBank/DDBJ whole genome shotgun (WGS) entry which is preliminary data.</text>
</comment>
<protein>
    <submittedName>
        <fullName evidence="3">Uncharacterized protein</fullName>
    </submittedName>
</protein>
<keyword evidence="2" id="KW-0812">Transmembrane</keyword>
<evidence type="ECO:0000256" key="2">
    <source>
        <dbReference type="SAM" id="Phobius"/>
    </source>
</evidence>
<feature type="transmembrane region" description="Helical" evidence="2">
    <location>
        <begin position="155"/>
        <end position="177"/>
    </location>
</feature>
<gene>
    <name evidence="3" type="ORF">EA473_14080</name>
</gene>
<name>A0A3N6P6B3_NATCH</name>
<accession>A0A3N6P6B3</accession>
<feature type="region of interest" description="Disordered" evidence="1">
    <location>
        <begin position="215"/>
        <end position="255"/>
    </location>
</feature>
<sequence length="255" mass="27229">MLHRARDGSILVQAMSGVRTRVRSLLVGRSSSRPSRGTTKPRRNREFPFAGSRLVAGVSAVSRSGDALVRIGSTSTLASVWRATKRAVELSSIYGWLTAEPEPDVIVVDLRETWTVGPAIRVVDRIEREASVAARTSLFVAGARRFASSVRDRPIRAASLFVLVAAIGSLAATLSAAPLSSDLVLAHLLAAGLASVGLRSRKSLDELLETRIGRALGAALGPPEPPESARDRPANRSDRRNESGPRPDSVRSETP</sequence>
<dbReference type="Proteomes" id="UP000282323">
    <property type="component" value="Unassembled WGS sequence"/>
</dbReference>
<evidence type="ECO:0000313" key="3">
    <source>
        <dbReference type="EMBL" id="RQG93839.1"/>
    </source>
</evidence>
<evidence type="ECO:0000256" key="1">
    <source>
        <dbReference type="SAM" id="MobiDB-lite"/>
    </source>
</evidence>
<evidence type="ECO:0000313" key="4">
    <source>
        <dbReference type="Proteomes" id="UP000282323"/>
    </source>
</evidence>
<keyword evidence="2" id="KW-0472">Membrane</keyword>
<keyword evidence="2" id="KW-1133">Transmembrane helix</keyword>
<reference evidence="3 4" key="1">
    <citation type="submission" date="2018-10" db="EMBL/GenBank/DDBJ databases">
        <title>Natrarchaeobius chitinivorans gen. nov., sp. nov., and Natrarchaeobius haloalkaliphilus sp. nov., alkaliphilic, chitin-utilizing haloarchaea from hypersaline alkaline lakes.</title>
        <authorList>
            <person name="Sorokin D.Y."/>
            <person name="Elcheninov A.G."/>
            <person name="Kostrikina N.A."/>
            <person name="Bale N.J."/>
            <person name="Sinninghe Damste J.S."/>
            <person name="Khijniak T.V."/>
            <person name="Kublanov I.V."/>
            <person name="Toshchakov S.V."/>
        </authorList>
    </citation>
    <scope>NUCLEOTIDE SEQUENCE [LARGE SCALE GENOMIC DNA]</scope>
    <source>
        <strain evidence="3 4">AArcht4T</strain>
    </source>
</reference>
<keyword evidence="4" id="KW-1185">Reference proteome</keyword>
<dbReference type="AlphaFoldDB" id="A0A3N6P6B3"/>
<feature type="compositionally biased region" description="Basic and acidic residues" evidence="1">
    <location>
        <begin position="227"/>
        <end position="255"/>
    </location>
</feature>
<proteinExistence type="predicted"/>
<dbReference type="EMBL" id="REGA01000012">
    <property type="protein sequence ID" value="RQG93839.1"/>
    <property type="molecule type" value="Genomic_DNA"/>
</dbReference>
<organism evidence="3 4">
    <name type="scientific">Natrarchaeobius chitinivorans</name>
    <dbReference type="NCBI Taxonomy" id="1679083"/>
    <lineage>
        <taxon>Archaea</taxon>
        <taxon>Methanobacteriati</taxon>
        <taxon>Methanobacteriota</taxon>
        <taxon>Stenosarchaea group</taxon>
        <taxon>Halobacteria</taxon>
        <taxon>Halobacteriales</taxon>
        <taxon>Natrialbaceae</taxon>
        <taxon>Natrarchaeobius</taxon>
    </lineage>
</organism>